<dbReference type="RefSeq" id="WP_214518866.1">
    <property type="nucleotide sequence ID" value="NZ_CP104934.1"/>
</dbReference>
<dbReference type="Proteomes" id="UP001207276">
    <property type="component" value="Unassembled WGS sequence"/>
</dbReference>
<evidence type="ECO:0000313" key="1">
    <source>
        <dbReference type="EMBL" id="MCX2848584.1"/>
    </source>
</evidence>
<dbReference type="EMBL" id="JAPJDE010000002">
    <property type="protein sequence ID" value="MCX2848584.1"/>
    <property type="molecule type" value="Genomic_DNA"/>
</dbReference>
<proteinExistence type="predicted"/>
<comment type="caution">
    <text evidence="1">The sequence shown here is derived from an EMBL/GenBank/DDBJ whole genome shotgun (WGS) entry which is preliminary data.</text>
</comment>
<reference evidence="1 2" key="1">
    <citation type="submission" date="2022-11" db="EMBL/GenBank/DDBJ databases">
        <title>Taxonomy of Curtobacterium flaccumfaciens.</title>
        <authorList>
            <person name="Osdaghi E."/>
            <person name="Taghavi S.M."/>
            <person name="Hamidizade M."/>
            <person name="Abachi H."/>
            <person name="Fazliarab A."/>
            <person name="Baeyen S."/>
            <person name="Portier P."/>
            <person name="Van Vaerenbergh J."/>
            <person name="Jacques M.-A."/>
        </authorList>
    </citation>
    <scope>NUCLEOTIDE SEQUENCE [LARGE SCALE GENOMIC DNA]</scope>
    <source>
        <strain evidence="1 2">LMG 3715</strain>
    </source>
</reference>
<keyword evidence="2" id="KW-1185">Reference proteome</keyword>
<name>A0ABT3S2W8_9MICO</name>
<gene>
    <name evidence="1" type="ORF">ORG12_07865</name>
</gene>
<accession>A0ABT3S2W8</accession>
<protein>
    <submittedName>
        <fullName evidence="1">Uncharacterized protein</fullName>
    </submittedName>
</protein>
<organism evidence="1 2">
    <name type="scientific">Curtobacterium poinsettiae</name>
    <dbReference type="NCBI Taxonomy" id="159612"/>
    <lineage>
        <taxon>Bacteria</taxon>
        <taxon>Bacillati</taxon>
        <taxon>Actinomycetota</taxon>
        <taxon>Actinomycetes</taxon>
        <taxon>Micrococcales</taxon>
        <taxon>Microbacteriaceae</taxon>
        <taxon>Curtobacterium</taxon>
    </lineage>
</organism>
<sequence length="181" mass="19919">MELELLRTLPSSDQRVFLLGRITAETTSLDAALRFVHAAPRGRHEIDALLDAPRYITTIVKECKTLLGQREGIDDAGRRAANATLTSASKLYTSRNRFIHDMLRADLLSEEWELAGLERQPDGEQTITATTFDGMVQLVEDLVGVAWRLRGAALYILNGSWSGLATGTVEGQWDGSADYVG</sequence>
<evidence type="ECO:0000313" key="2">
    <source>
        <dbReference type="Proteomes" id="UP001207276"/>
    </source>
</evidence>